<proteinExistence type="predicted"/>
<keyword evidence="2" id="KW-1185">Reference proteome</keyword>
<evidence type="ECO:0000313" key="1">
    <source>
        <dbReference type="EMBL" id="RMZ94332.1"/>
    </source>
</evidence>
<gene>
    <name evidence="1" type="ORF">BpHYR1_026024</name>
</gene>
<dbReference type="OrthoDB" id="107110at2759"/>
<dbReference type="PANTHER" id="PTHR33266:SF1">
    <property type="entry name" value="F-BOX DOMAIN-CONTAINING PROTEIN"/>
    <property type="match status" value="1"/>
</dbReference>
<dbReference type="AlphaFoldDB" id="A0A3M7P5K5"/>
<evidence type="ECO:0000313" key="2">
    <source>
        <dbReference type="Proteomes" id="UP000276133"/>
    </source>
</evidence>
<accession>A0A3M7P5K5</accession>
<feature type="non-terminal residue" evidence="1">
    <location>
        <position position="1"/>
    </location>
</feature>
<name>A0A3M7P5K5_BRAPC</name>
<dbReference type="Proteomes" id="UP000276133">
    <property type="component" value="Unassembled WGS sequence"/>
</dbReference>
<comment type="caution">
    <text evidence="1">The sequence shown here is derived from an EMBL/GenBank/DDBJ whole genome shotgun (WGS) entry which is preliminary data.</text>
</comment>
<reference evidence="1 2" key="1">
    <citation type="journal article" date="2018" name="Sci. Rep.">
        <title>Genomic signatures of local adaptation to the degree of environmental predictability in rotifers.</title>
        <authorList>
            <person name="Franch-Gras L."/>
            <person name="Hahn C."/>
            <person name="Garcia-Roger E.M."/>
            <person name="Carmona M.J."/>
            <person name="Serra M."/>
            <person name="Gomez A."/>
        </authorList>
    </citation>
    <scope>NUCLEOTIDE SEQUENCE [LARGE SCALE GENOMIC DNA]</scope>
    <source>
        <strain evidence="1">HYR1</strain>
    </source>
</reference>
<protein>
    <submittedName>
        <fullName evidence="1">Uncharacterized protein</fullName>
    </submittedName>
</protein>
<organism evidence="1 2">
    <name type="scientific">Brachionus plicatilis</name>
    <name type="common">Marine rotifer</name>
    <name type="synonym">Brachionus muelleri</name>
    <dbReference type="NCBI Taxonomy" id="10195"/>
    <lineage>
        <taxon>Eukaryota</taxon>
        <taxon>Metazoa</taxon>
        <taxon>Spiralia</taxon>
        <taxon>Gnathifera</taxon>
        <taxon>Rotifera</taxon>
        <taxon>Eurotatoria</taxon>
        <taxon>Monogononta</taxon>
        <taxon>Pseudotrocha</taxon>
        <taxon>Ploima</taxon>
        <taxon>Brachionidae</taxon>
        <taxon>Brachionus</taxon>
    </lineage>
</organism>
<dbReference type="PANTHER" id="PTHR33266">
    <property type="entry name" value="CHROMOSOME 15, WHOLE GENOME SHOTGUN SEQUENCE"/>
    <property type="match status" value="1"/>
</dbReference>
<sequence>SLEIIKQQLDHEQSEKLLNGYVRFNHFVRAQCSKEKLNLKNLMKRCCAIQCKNKEPGVDFVIPVIYSLDENSFEKMSVILVQTKLSAIPKSIDREKLKLAQISRSDIESPFLVIYMQLGYRIKIEEKSNNLL</sequence>
<dbReference type="EMBL" id="REGN01013128">
    <property type="protein sequence ID" value="RMZ94332.1"/>
    <property type="molecule type" value="Genomic_DNA"/>
</dbReference>